<proteinExistence type="predicted"/>
<feature type="compositionally biased region" description="Polar residues" evidence="1">
    <location>
        <begin position="156"/>
        <end position="165"/>
    </location>
</feature>
<dbReference type="AlphaFoldDB" id="A0A1R2C8G8"/>
<comment type="caution">
    <text evidence="2">The sequence shown here is derived from an EMBL/GenBank/DDBJ whole genome shotgun (WGS) entry which is preliminary data.</text>
</comment>
<name>A0A1R2C8G8_9CILI</name>
<evidence type="ECO:0000313" key="2">
    <source>
        <dbReference type="EMBL" id="OMJ85308.1"/>
    </source>
</evidence>
<dbReference type="EMBL" id="MPUH01000241">
    <property type="protein sequence ID" value="OMJ85308.1"/>
    <property type="molecule type" value="Genomic_DNA"/>
</dbReference>
<accession>A0A1R2C8G8</accession>
<evidence type="ECO:0000313" key="3">
    <source>
        <dbReference type="Proteomes" id="UP000187209"/>
    </source>
</evidence>
<sequence>MFIKRSSRKKLSVQLPVRVPLCEEDSSNTESKDVQLTPKSFFVNEGQSEEESEAAINNIINSYYEVGISEFQSPIKLIQANSSEKKKSTEAKKSCIKAKLIQKLKQDNFSRIANIFKESTSTNTGSTSNYQEPLIAKKQMSDDSLVNLESGDESPGKTNNWHNPNKCSGNSGIISLILKQATMLRKNSKYKKQLLKAMHKTTWTDWFMIGFSDTGDDYSLYGRKSHSLIKIAGKDSMLSSVAFTQIRKSFKYDWINQRFKDAIYCWDSDAVIIRSLF</sequence>
<keyword evidence="3" id="KW-1185">Reference proteome</keyword>
<protein>
    <submittedName>
        <fullName evidence="2">Uncharacterized protein</fullName>
    </submittedName>
</protein>
<dbReference type="Proteomes" id="UP000187209">
    <property type="component" value="Unassembled WGS sequence"/>
</dbReference>
<organism evidence="2 3">
    <name type="scientific">Stentor coeruleus</name>
    <dbReference type="NCBI Taxonomy" id="5963"/>
    <lineage>
        <taxon>Eukaryota</taxon>
        <taxon>Sar</taxon>
        <taxon>Alveolata</taxon>
        <taxon>Ciliophora</taxon>
        <taxon>Postciliodesmatophora</taxon>
        <taxon>Heterotrichea</taxon>
        <taxon>Heterotrichida</taxon>
        <taxon>Stentoridae</taxon>
        <taxon>Stentor</taxon>
    </lineage>
</organism>
<feature type="region of interest" description="Disordered" evidence="1">
    <location>
        <begin position="146"/>
        <end position="165"/>
    </location>
</feature>
<evidence type="ECO:0000256" key="1">
    <source>
        <dbReference type="SAM" id="MobiDB-lite"/>
    </source>
</evidence>
<reference evidence="2 3" key="1">
    <citation type="submission" date="2016-11" db="EMBL/GenBank/DDBJ databases">
        <title>The macronuclear genome of Stentor coeruleus: a giant cell with tiny introns.</title>
        <authorList>
            <person name="Slabodnick M."/>
            <person name="Ruby J.G."/>
            <person name="Reiff S.B."/>
            <person name="Swart E.C."/>
            <person name="Gosai S."/>
            <person name="Prabakaran S."/>
            <person name="Witkowska E."/>
            <person name="Larue G.E."/>
            <person name="Fisher S."/>
            <person name="Freeman R.M."/>
            <person name="Gunawardena J."/>
            <person name="Chu W."/>
            <person name="Stover N.A."/>
            <person name="Gregory B.D."/>
            <person name="Nowacki M."/>
            <person name="Derisi J."/>
            <person name="Roy S.W."/>
            <person name="Marshall W.F."/>
            <person name="Sood P."/>
        </authorList>
    </citation>
    <scope>NUCLEOTIDE SEQUENCE [LARGE SCALE GENOMIC DNA]</scope>
    <source>
        <strain evidence="2">WM001</strain>
    </source>
</reference>
<gene>
    <name evidence="2" type="ORF">SteCoe_13402</name>
</gene>